<feature type="transmembrane region" description="Helical" evidence="1">
    <location>
        <begin position="200"/>
        <end position="221"/>
    </location>
</feature>
<dbReference type="PANTHER" id="PTHR42024:SF1">
    <property type="entry name" value="AMINO ACID PERMEASE_ SLC12A DOMAIN-CONTAINING PROTEIN"/>
    <property type="match status" value="1"/>
</dbReference>
<accession>A0A9N8Q8V6</accession>
<keyword evidence="1" id="KW-0812">Transmembrane</keyword>
<feature type="transmembrane region" description="Helical" evidence="1">
    <location>
        <begin position="241"/>
        <end position="259"/>
    </location>
</feature>
<protein>
    <submittedName>
        <fullName evidence="2">Uncharacterized protein</fullName>
    </submittedName>
</protein>
<evidence type="ECO:0000256" key="1">
    <source>
        <dbReference type="SAM" id="Phobius"/>
    </source>
</evidence>
<dbReference type="AlphaFoldDB" id="A0A9N8Q8V6"/>
<keyword evidence="3" id="KW-1185">Reference proteome</keyword>
<feature type="transmembrane region" description="Helical" evidence="1">
    <location>
        <begin position="23"/>
        <end position="45"/>
    </location>
</feature>
<keyword evidence="1" id="KW-0472">Membrane</keyword>
<gene>
    <name evidence="2" type="ORF">JKILLFL_G7298</name>
</gene>
<proteinExistence type="predicted"/>
<keyword evidence="1" id="KW-1133">Transmembrane helix</keyword>
<evidence type="ECO:0000313" key="3">
    <source>
        <dbReference type="Proteomes" id="UP000836404"/>
    </source>
</evidence>
<comment type="caution">
    <text evidence="2">The sequence shown here is derived from an EMBL/GenBank/DDBJ whole genome shotgun (WGS) entry which is preliminary data.</text>
</comment>
<dbReference type="PANTHER" id="PTHR42024">
    <property type="entry name" value="AMINO ACID PERMEASE_ SLC12A DOMAIN-CONTAINING PROTEIN"/>
    <property type="match status" value="1"/>
</dbReference>
<sequence>MFASPAGPAPLEYPMTKERKRGLYIGVGLLLFVCVVPPCVVYYVLSYAVEGVHRSTVYGYTSISMGVLQPLRSTLLQRTKRTLFRADTLQWLSLLIGIGASIPMLVASRKGAFIPLVLKYPITMGIFGLSIILVTALSSSPGIKQPCRLSSVKAGMPFRPALAYLWEDLTAVEGGGGYSSRQAFSRRYDSSPIFREMNTVVSVFLGISFLLYFALALVLTLGLANYSRGRNLEALNFGANFFLFVVWNAATAGIALRWVQSHAVGEFDGGFEVRHYGSADDWSINSGLERDTSAEAKAVAQLDAESLVDGRSRG</sequence>
<organism evidence="2 3">
    <name type="scientific">Tilletia laevis</name>
    <dbReference type="NCBI Taxonomy" id="157183"/>
    <lineage>
        <taxon>Eukaryota</taxon>
        <taxon>Fungi</taxon>
        <taxon>Dikarya</taxon>
        <taxon>Basidiomycota</taxon>
        <taxon>Ustilaginomycotina</taxon>
        <taxon>Exobasidiomycetes</taxon>
        <taxon>Tilletiales</taxon>
        <taxon>Tilletiaceae</taxon>
        <taxon>Tilletia</taxon>
    </lineage>
</organism>
<feature type="transmembrane region" description="Helical" evidence="1">
    <location>
        <begin position="118"/>
        <end position="138"/>
    </location>
</feature>
<feature type="transmembrane region" description="Helical" evidence="1">
    <location>
        <begin position="88"/>
        <end position="106"/>
    </location>
</feature>
<dbReference type="EMBL" id="CAJHJF010001184">
    <property type="protein sequence ID" value="CAD6912633.1"/>
    <property type="molecule type" value="Genomic_DNA"/>
</dbReference>
<evidence type="ECO:0000313" key="2">
    <source>
        <dbReference type="EMBL" id="CAD6912633.1"/>
    </source>
</evidence>
<name>A0A9N8Q8V6_9BASI</name>
<reference evidence="2 3" key="1">
    <citation type="submission" date="2020-10" db="EMBL/GenBank/DDBJ databases">
        <authorList>
            <person name="Sedaghatjoo S."/>
        </authorList>
    </citation>
    <scope>NUCLEOTIDE SEQUENCE [LARGE SCALE GENOMIC DNA]</scope>
    <source>
        <strain evidence="2 3">LLFL</strain>
    </source>
</reference>
<dbReference type="Proteomes" id="UP000836404">
    <property type="component" value="Unassembled WGS sequence"/>
</dbReference>